<organism evidence="2">
    <name type="scientific">viral metagenome</name>
    <dbReference type="NCBI Taxonomy" id="1070528"/>
    <lineage>
        <taxon>unclassified sequences</taxon>
        <taxon>metagenomes</taxon>
        <taxon>organismal metagenomes</taxon>
    </lineage>
</organism>
<name>A0A6C0JJQ0_9ZZZZ</name>
<dbReference type="AlphaFoldDB" id="A0A6C0JJQ0"/>
<evidence type="ECO:0000256" key="1">
    <source>
        <dbReference type="SAM" id="Phobius"/>
    </source>
</evidence>
<evidence type="ECO:0000313" key="2">
    <source>
        <dbReference type="EMBL" id="QHU03874.1"/>
    </source>
</evidence>
<keyword evidence="1" id="KW-0812">Transmembrane</keyword>
<feature type="transmembrane region" description="Helical" evidence="1">
    <location>
        <begin position="46"/>
        <end position="66"/>
    </location>
</feature>
<keyword evidence="1" id="KW-0472">Membrane</keyword>
<feature type="transmembrane region" description="Helical" evidence="1">
    <location>
        <begin position="21"/>
        <end position="40"/>
    </location>
</feature>
<dbReference type="EMBL" id="MN740389">
    <property type="protein sequence ID" value="QHU03874.1"/>
    <property type="molecule type" value="Genomic_DNA"/>
</dbReference>
<protein>
    <submittedName>
        <fullName evidence="2">Uncharacterized protein</fullName>
    </submittedName>
</protein>
<reference evidence="2" key="1">
    <citation type="journal article" date="2020" name="Nature">
        <title>Giant virus diversity and host interactions through global metagenomics.</title>
        <authorList>
            <person name="Schulz F."/>
            <person name="Roux S."/>
            <person name="Paez-Espino D."/>
            <person name="Jungbluth S."/>
            <person name="Walsh D.A."/>
            <person name="Denef V.J."/>
            <person name="McMahon K.D."/>
            <person name="Konstantinidis K.T."/>
            <person name="Eloe-Fadrosh E.A."/>
            <person name="Kyrpides N.C."/>
            <person name="Woyke T."/>
        </authorList>
    </citation>
    <scope>NUCLEOTIDE SEQUENCE</scope>
    <source>
        <strain evidence="2">GVMAG-M-3300027708-20</strain>
    </source>
</reference>
<accession>A0A6C0JJQ0</accession>
<proteinExistence type="predicted"/>
<keyword evidence="1" id="KW-1133">Transmembrane helix</keyword>
<sequence length="78" mass="9185">MFSQYKDILGKEGEGIHSYRFLNFAIMDVLMTIFGAYLIHYFMPNYSFLFILLCLFLSGIFLHRLFGVKTTVDKIIFN</sequence>